<evidence type="ECO:0000256" key="3">
    <source>
        <dbReference type="PIRNR" id="PIRNR001365"/>
    </source>
</evidence>
<dbReference type="SMART" id="SM01130">
    <property type="entry name" value="DHDPS"/>
    <property type="match status" value="1"/>
</dbReference>
<comment type="caution">
    <text evidence="4">The sequence shown here is derived from an EMBL/GenBank/DDBJ whole genome shotgun (WGS) entry which is preliminary data.</text>
</comment>
<dbReference type="Proteomes" id="UP000696413">
    <property type="component" value="Unassembled WGS sequence"/>
</dbReference>
<gene>
    <name evidence="4" type="ORF">KL859_02460</name>
</gene>
<protein>
    <submittedName>
        <fullName evidence="4">Dihydrodipicolinate synthase family protein</fullName>
    </submittedName>
</protein>
<dbReference type="CDD" id="cd00408">
    <property type="entry name" value="DHDPS-like"/>
    <property type="match status" value="1"/>
</dbReference>
<proteinExistence type="inferred from homology"/>
<dbReference type="PANTHER" id="PTHR12128">
    <property type="entry name" value="DIHYDRODIPICOLINATE SYNTHASE"/>
    <property type="match status" value="1"/>
</dbReference>
<accession>A0ABS6HGD5</accession>
<evidence type="ECO:0000313" key="5">
    <source>
        <dbReference type="Proteomes" id="UP000696413"/>
    </source>
</evidence>
<organism evidence="4 5">
    <name type="scientific">Mycolicibacterium goodii</name>
    <name type="common">Mycobacterium goodii</name>
    <dbReference type="NCBI Taxonomy" id="134601"/>
    <lineage>
        <taxon>Bacteria</taxon>
        <taxon>Bacillati</taxon>
        <taxon>Actinomycetota</taxon>
        <taxon>Actinomycetes</taxon>
        <taxon>Mycobacteriales</taxon>
        <taxon>Mycobacteriaceae</taxon>
        <taxon>Mycolicibacterium</taxon>
    </lineage>
</organism>
<dbReference type="SUPFAM" id="SSF51569">
    <property type="entry name" value="Aldolase"/>
    <property type="match status" value="1"/>
</dbReference>
<evidence type="ECO:0000256" key="1">
    <source>
        <dbReference type="ARBA" id="ARBA00007592"/>
    </source>
</evidence>
<dbReference type="Pfam" id="PF00701">
    <property type="entry name" value="DHDPS"/>
    <property type="match status" value="1"/>
</dbReference>
<sequence length="300" mass="30474">MSGTQFFAIAPTVFTADGRVDGGAIADNVARIATHGIAGVLLTGSYGEFQVLRPDERVHVTESVVRAGTGVAVMSGAAALTGPDAIVLGQRLFDAGADQVMVSAPFAAELTDDDLALHFDDIGRALGHDLVVYNNPVFGVDLSPSLLHDITGASAYTAVKQGTKSLAAMVETVARVQACGRAQVLAAADLACAAAVGAGVGGVTSTNVWVFPGAFVTLADPSIAPSRKAAILGALAPYAALVRALGQPRVVKAAMVRRGYAGSAAVRRPYLPLDAQETKRLAAVLEQTDEALAAVAAVAA</sequence>
<dbReference type="InterPro" id="IPR013785">
    <property type="entry name" value="Aldolase_TIM"/>
</dbReference>
<keyword evidence="5" id="KW-1185">Reference proteome</keyword>
<name>A0ABS6HGD5_MYCGD</name>
<dbReference type="PIRSF" id="PIRSF001365">
    <property type="entry name" value="DHDPS"/>
    <property type="match status" value="1"/>
</dbReference>
<dbReference type="Gene3D" id="3.20.20.70">
    <property type="entry name" value="Aldolase class I"/>
    <property type="match status" value="1"/>
</dbReference>
<dbReference type="PANTHER" id="PTHR12128:SF66">
    <property type="entry name" value="4-HYDROXY-2-OXOGLUTARATE ALDOLASE, MITOCHONDRIAL"/>
    <property type="match status" value="1"/>
</dbReference>
<evidence type="ECO:0000256" key="2">
    <source>
        <dbReference type="ARBA" id="ARBA00023239"/>
    </source>
</evidence>
<dbReference type="InterPro" id="IPR002220">
    <property type="entry name" value="DapA-like"/>
</dbReference>
<dbReference type="EMBL" id="JAHBOM010000002">
    <property type="protein sequence ID" value="MBU8821732.1"/>
    <property type="molecule type" value="Genomic_DNA"/>
</dbReference>
<keyword evidence="2 3" id="KW-0456">Lyase</keyword>
<evidence type="ECO:0000313" key="4">
    <source>
        <dbReference type="EMBL" id="MBU8821732.1"/>
    </source>
</evidence>
<reference evidence="4 5" key="1">
    <citation type="submission" date="2021-05" db="EMBL/GenBank/DDBJ databases">
        <title>Draft Genome Sequences of Clinical Respiratory Isolates of Mycobacterium goodii Recovered in Ireland.</title>
        <authorList>
            <person name="Flanagan P.R."/>
            <person name="Mok S."/>
            <person name="Roycroft E."/>
            <person name="Rogers T.R."/>
            <person name="Fitzgibbon M."/>
        </authorList>
    </citation>
    <scope>NUCLEOTIDE SEQUENCE [LARGE SCALE GENOMIC DNA]</scope>
    <source>
        <strain evidence="4 5">14IE55</strain>
    </source>
</reference>
<dbReference type="RefSeq" id="WP_073676698.1">
    <property type="nucleotide sequence ID" value="NZ_JAHBOL010000008.1"/>
</dbReference>
<comment type="similarity">
    <text evidence="1 3">Belongs to the DapA family.</text>
</comment>